<feature type="domain" description="Calcineurin-like phosphoesterase" evidence="1">
    <location>
        <begin position="67"/>
        <end position="301"/>
    </location>
</feature>
<dbReference type="PANTHER" id="PTHR31302">
    <property type="entry name" value="TRANSMEMBRANE PROTEIN WITH METALLOPHOSPHOESTERASE DOMAIN-RELATED"/>
    <property type="match status" value="1"/>
</dbReference>
<dbReference type="InterPro" id="IPR051158">
    <property type="entry name" value="Metallophosphoesterase_sf"/>
</dbReference>
<evidence type="ECO:0000313" key="3">
    <source>
        <dbReference type="Proteomes" id="UP000256379"/>
    </source>
</evidence>
<dbReference type="SUPFAM" id="SSF56300">
    <property type="entry name" value="Metallo-dependent phosphatases"/>
    <property type="match status" value="1"/>
</dbReference>
<dbReference type="InterPro" id="IPR029052">
    <property type="entry name" value="Metallo-depent_PP-like"/>
</dbReference>
<dbReference type="Proteomes" id="UP000256379">
    <property type="component" value="Unassembled WGS sequence"/>
</dbReference>
<gene>
    <name evidence="2" type="ORF">CQA53_04330</name>
</gene>
<dbReference type="RefSeq" id="WP_115542804.1">
    <property type="nucleotide sequence ID" value="NZ_NXLQ01000006.1"/>
</dbReference>
<protein>
    <recommendedName>
        <fullName evidence="1">Calcineurin-like phosphoesterase domain-containing protein</fullName>
    </recommendedName>
</protein>
<name>A0A3D8INQ2_9HELI</name>
<dbReference type="Pfam" id="PF00149">
    <property type="entry name" value="Metallophos"/>
    <property type="match status" value="1"/>
</dbReference>
<dbReference type="AlphaFoldDB" id="A0A3D8INQ2"/>
<dbReference type="InterPro" id="IPR004843">
    <property type="entry name" value="Calcineurin-like_PHP"/>
</dbReference>
<dbReference type="EMBL" id="NXLQ01000006">
    <property type="protein sequence ID" value="RDU66244.1"/>
    <property type="molecule type" value="Genomic_DNA"/>
</dbReference>
<evidence type="ECO:0000259" key="1">
    <source>
        <dbReference type="Pfam" id="PF00149"/>
    </source>
</evidence>
<dbReference type="GO" id="GO:0016787">
    <property type="term" value="F:hydrolase activity"/>
    <property type="evidence" value="ECO:0007669"/>
    <property type="project" value="InterPro"/>
</dbReference>
<proteinExistence type="predicted"/>
<evidence type="ECO:0000313" key="2">
    <source>
        <dbReference type="EMBL" id="RDU66244.1"/>
    </source>
</evidence>
<comment type="caution">
    <text evidence="2">The sequence shown here is derived from an EMBL/GenBank/DDBJ whole genome shotgun (WGS) entry which is preliminary data.</text>
</comment>
<dbReference type="OrthoDB" id="9780884at2"/>
<organism evidence="2 3">
    <name type="scientific">Helicobacter didelphidarum</name>
    <dbReference type="NCBI Taxonomy" id="2040648"/>
    <lineage>
        <taxon>Bacteria</taxon>
        <taxon>Pseudomonadati</taxon>
        <taxon>Campylobacterota</taxon>
        <taxon>Epsilonproteobacteria</taxon>
        <taxon>Campylobacterales</taxon>
        <taxon>Helicobacteraceae</taxon>
        <taxon>Helicobacter</taxon>
    </lineage>
</organism>
<dbReference type="Gene3D" id="3.60.21.10">
    <property type="match status" value="1"/>
</dbReference>
<dbReference type="PANTHER" id="PTHR31302:SF0">
    <property type="entry name" value="TRANSMEMBRANE PROTEIN WITH METALLOPHOSPHOESTERASE DOMAIN"/>
    <property type="match status" value="1"/>
</dbReference>
<accession>A0A3D8INQ2</accession>
<sequence>MKVFYILFFLLLFILVGLYAPLSQTFYDLRHINNHVIEKQDSLNTIQNNKYPQENHIQHHNRESLYIALLSDLHSGTFYLNTILKNLQDAYNAGKLDLILMSGDMIDDKEDIEGAREFFKRLNLTPFDKIPKFYVTGNHELWSGSVVTYKNLAREHNTFVLDGAIPSLLIEIKKRILLLAGIDDPYSIKYDENGIFINTQYPKDWQDKWSKILLQQFSTLQNLAESSIKIYQDSNLYLSFTWLQDILYKDSYDTYNIASDDLIYQKFLQQSYKILLSHRPESIEIYKQLPFNLIVSGHTHGGQVRIPFVINGLYAPNQGILPKYAGGAYSLVSTHQSLQQYEKKDSMMYLPNWQNSFNVEFGKFLVVSRGLSFNWKLPRIYNPPEIVWIEI</sequence>
<keyword evidence="3" id="KW-1185">Reference proteome</keyword>
<reference evidence="2 3" key="1">
    <citation type="submission" date="2018-04" db="EMBL/GenBank/DDBJ databases">
        <title>Novel Campyloabacter and Helicobacter Species and Strains.</title>
        <authorList>
            <person name="Mannion A.J."/>
            <person name="Shen Z."/>
            <person name="Fox J.G."/>
        </authorList>
    </citation>
    <scope>NUCLEOTIDE SEQUENCE [LARGE SCALE GENOMIC DNA]</scope>
    <source>
        <strain evidence="2 3">MIT 17-337</strain>
    </source>
</reference>